<sequence length="159" mass="18949">MHDAVNTLKGDERFIVVKSYMEEEPESDLDIWLELGEGKTKYYKIKGSALLRLALNLKIEVLYMRKNASWSEDKMRFFCIAEVLLVFIGYEDMIYNMTRKVSYYISDSESHTKLSQKHRTVTVIIPFYTFNEYIPQRIRYSCCRVDLSIKIFFTIFFQV</sequence>
<dbReference type="Proteomes" id="UP000029389">
    <property type="component" value="Unassembled WGS sequence"/>
</dbReference>
<name>A0A090ZGD2_9BACI</name>
<accession>A0A090ZGD2</accession>
<proteinExistence type="predicted"/>
<dbReference type="PATRIC" id="fig|1405.8.peg.5428"/>
<evidence type="ECO:0000313" key="1">
    <source>
        <dbReference type="EMBL" id="KFN03301.1"/>
    </source>
</evidence>
<dbReference type="NCBIfam" id="TIGR01637">
    <property type="entry name" value="phage_arpU"/>
    <property type="match status" value="1"/>
</dbReference>
<dbReference type="InterPro" id="IPR006524">
    <property type="entry name" value="ArpU-like"/>
</dbReference>
<reference evidence="1 2" key="1">
    <citation type="submission" date="2014-04" db="EMBL/GenBank/DDBJ databases">
        <authorList>
            <person name="Bishop-Lilly K.A."/>
            <person name="Broomall S.M."/>
            <person name="Chain P.S."/>
            <person name="Chertkov O."/>
            <person name="Coyne S.R."/>
            <person name="Daligault H.E."/>
            <person name="Davenport K.W."/>
            <person name="Erkkila T."/>
            <person name="Frey K.G."/>
            <person name="Gibbons H.S."/>
            <person name="Gu W."/>
            <person name="Jaissle J."/>
            <person name="Johnson S.L."/>
            <person name="Koroleva G.I."/>
            <person name="Ladner J.T."/>
            <person name="Lo C.-C."/>
            <person name="Minogue T.D."/>
            <person name="Munk C."/>
            <person name="Palacios G.F."/>
            <person name="Redden C.L."/>
            <person name="Rosenzweig C.N."/>
            <person name="Scholz M.B."/>
            <person name="Teshima H."/>
            <person name="Xu Y."/>
        </authorList>
    </citation>
    <scope>NUCLEOTIDE SEQUENCE [LARGE SCALE GENOMIC DNA]</scope>
    <source>
        <strain evidence="1 2">BHP</strain>
    </source>
</reference>
<dbReference type="AlphaFoldDB" id="A0A090ZGD2"/>
<evidence type="ECO:0000313" key="2">
    <source>
        <dbReference type="Proteomes" id="UP000029389"/>
    </source>
</evidence>
<comment type="caution">
    <text evidence="1">The sequence shown here is derived from an EMBL/GenBank/DDBJ whole genome shotgun (WGS) entry which is preliminary data.</text>
</comment>
<dbReference type="EMBL" id="JMQC01000008">
    <property type="protein sequence ID" value="KFN03301.1"/>
    <property type="molecule type" value="Genomic_DNA"/>
</dbReference>
<organism evidence="1 2">
    <name type="scientific">Bacillus clarus</name>
    <dbReference type="NCBI Taxonomy" id="2338372"/>
    <lineage>
        <taxon>Bacteria</taxon>
        <taxon>Bacillati</taxon>
        <taxon>Bacillota</taxon>
        <taxon>Bacilli</taxon>
        <taxon>Bacillales</taxon>
        <taxon>Bacillaceae</taxon>
        <taxon>Bacillus</taxon>
        <taxon>Bacillus cereus group</taxon>
    </lineage>
</organism>
<protein>
    <submittedName>
        <fullName evidence="1">Phage transcriptional regulator, ArpU family protein</fullName>
    </submittedName>
</protein>
<gene>
    <name evidence="1" type="ORF">DJ93_5266</name>
</gene>